<sequence>MSFGRAPPRRNGNPTGALKRLTTEARLPKLPADNFRVIVRPRDGIGVKKMDKMTFMKATANSHRRIMQARKERHALPELRAEQRQGWRTPRCTCS</sequence>
<dbReference type="AlphaFoldDB" id="A0A9J6GUY7"/>
<feature type="compositionally biased region" description="Basic and acidic residues" evidence="1">
    <location>
        <begin position="74"/>
        <end position="85"/>
    </location>
</feature>
<gene>
    <name evidence="2" type="ORF">HPB48_019296</name>
</gene>
<evidence type="ECO:0000256" key="1">
    <source>
        <dbReference type="SAM" id="MobiDB-lite"/>
    </source>
</evidence>
<dbReference type="Proteomes" id="UP000821853">
    <property type="component" value="Unassembled WGS sequence"/>
</dbReference>
<protein>
    <submittedName>
        <fullName evidence="2">Uncharacterized protein</fullName>
    </submittedName>
</protein>
<evidence type="ECO:0000313" key="2">
    <source>
        <dbReference type="EMBL" id="KAH9378520.1"/>
    </source>
</evidence>
<comment type="caution">
    <text evidence="2">The sequence shown here is derived from an EMBL/GenBank/DDBJ whole genome shotgun (WGS) entry which is preliminary data.</text>
</comment>
<proteinExistence type="predicted"/>
<organism evidence="2 3">
    <name type="scientific">Haemaphysalis longicornis</name>
    <name type="common">Bush tick</name>
    <dbReference type="NCBI Taxonomy" id="44386"/>
    <lineage>
        <taxon>Eukaryota</taxon>
        <taxon>Metazoa</taxon>
        <taxon>Ecdysozoa</taxon>
        <taxon>Arthropoda</taxon>
        <taxon>Chelicerata</taxon>
        <taxon>Arachnida</taxon>
        <taxon>Acari</taxon>
        <taxon>Parasitiformes</taxon>
        <taxon>Ixodida</taxon>
        <taxon>Ixodoidea</taxon>
        <taxon>Ixodidae</taxon>
        <taxon>Haemaphysalinae</taxon>
        <taxon>Haemaphysalis</taxon>
    </lineage>
</organism>
<evidence type="ECO:0000313" key="3">
    <source>
        <dbReference type="Proteomes" id="UP000821853"/>
    </source>
</evidence>
<accession>A0A9J6GUY7</accession>
<dbReference type="EMBL" id="JABSTR010000008">
    <property type="protein sequence ID" value="KAH9378520.1"/>
    <property type="molecule type" value="Genomic_DNA"/>
</dbReference>
<dbReference type="VEuPathDB" id="VectorBase:HLOH_063529"/>
<feature type="region of interest" description="Disordered" evidence="1">
    <location>
        <begin position="72"/>
        <end position="95"/>
    </location>
</feature>
<reference evidence="2 3" key="1">
    <citation type="journal article" date="2020" name="Cell">
        <title>Large-Scale Comparative Analyses of Tick Genomes Elucidate Their Genetic Diversity and Vector Capacities.</title>
        <authorList>
            <consortium name="Tick Genome and Microbiome Consortium (TIGMIC)"/>
            <person name="Jia N."/>
            <person name="Wang J."/>
            <person name="Shi W."/>
            <person name="Du L."/>
            <person name="Sun Y."/>
            <person name="Zhan W."/>
            <person name="Jiang J.F."/>
            <person name="Wang Q."/>
            <person name="Zhang B."/>
            <person name="Ji P."/>
            <person name="Bell-Sakyi L."/>
            <person name="Cui X.M."/>
            <person name="Yuan T.T."/>
            <person name="Jiang B.G."/>
            <person name="Yang W.F."/>
            <person name="Lam T.T."/>
            <person name="Chang Q.C."/>
            <person name="Ding S.J."/>
            <person name="Wang X.J."/>
            <person name="Zhu J.G."/>
            <person name="Ruan X.D."/>
            <person name="Zhao L."/>
            <person name="Wei J.T."/>
            <person name="Ye R.Z."/>
            <person name="Que T.C."/>
            <person name="Du C.H."/>
            <person name="Zhou Y.H."/>
            <person name="Cheng J.X."/>
            <person name="Dai P.F."/>
            <person name="Guo W.B."/>
            <person name="Han X.H."/>
            <person name="Huang E.J."/>
            <person name="Li L.F."/>
            <person name="Wei W."/>
            <person name="Gao Y.C."/>
            <person name="Liu J.Z."/>
            <person name="Shao H.Z."/>
            <person name="Wang X."/>
            <person name="Wang C.C."/>
            <person name="Yang T.C."/>
            <person name="Huo Q.B."/>
            <person name="Li W."/>
            <person name="Chen H.Y."/>
            <person name="Chen S.E."/>
            <person name="Zhou L.G."/>
            <person name="Ni X.B."/>
            <person name="Tian J.H."/>
            <person name="Sheng Y."/>
            <person name="Liu T."/>
            <person name="Pan Y.S."/>
            <person name="Xia L.Y."/>
            <person name="Li J."/>
            <person name="Zhao F."/>
            <person name="Cao W.C."/>
        </authorList>
    </citation>
    <scope>NUCLEOTIDE SEQUENCE [LARGE SCALE GENOMIC DNA]</scope>
    <source>
        <strain evidence="2">HaeL-2018</strain>
    </source>
</reference>
<keyword evidence="3" id="KW-1185">Reference proteome</keyword>
<name>A0A9J6GUY7_HAELO</name>